<dbReference type="InterPro" id="IPR050924">
    <property type="entry name" value="Peroxiredoxin_BCP/PrxQ"/>
</dbReference>
<keyword evidence="5" id="KW-0049">Antioxidant</keyword>
<dbReference type="CDD" id="cd03017">
    <property type="entry name" value="PRX_BCP"/>
    <property type="match status" value="1"/>
</dbReference>
<sequence length="149" mass="17034">MTLNIGDKAPAFEGKDQHGNTIKLSDYSGKKVVLYFYPKDNTPGCTAQSCNLRDNYSELQQQGYEVIGISIDSEKSHQNFINKFELPFTLIADTDKKIVEQYGVWQEKSMYGRKYMGTMRYTFVIDENGTIQDIITKVKTSDHAKQILN</sequence>
<comment type="function">
    <text evidence="1">Thiol-specific peroxidase that catalyzes the reduction of hydrogen peroxide and organic hydroperoxides to water and alcohols, respectively. Plays a role in cell protection against oxidative stress by detoxifying peroxides and as sensor of hydrogen peroxide-mediated signaling events.</text>
</comment>
<dbReference type="RefSeq" id="WP_219877384.1">
    <property type="nucleotide sequence ID" value="NZ_JAHYXK010000007.1"/>
</dbReference>
<dbReference type="SUPFAM" id="SSF52833">
    <property type="entry name" value="Thioredoxin-like"/>
    <property type="match status" value="1"/>
</dbReference>
<feature type="domain" description="Thioredoxin" evidence="13">
    <location>
        <begin position="3"/>
        <end position="149"/>
    </location>
</feature>
<protein>
    <recommendedName>
        <fullName evidence="3">thioredoxin-dependent peroxiredoxin</fullName>
        <ecNumber evidence="3">1.11.1.24</ecNumber>
    </recommendedName>
    <alternativeName>
        <fullName evidence="9">Thioredoxin peroxidase</fullName>
    </alternativeName>
    <alternativeName>
        <fullName evidence="11">Thioredoxin-dependent peroxiredoxin Bcp</fullName>
    </alternativeName>
</protein>
<dbReference type="NCBIfam" id="NF006960">
    <property type="entry name" value="PRK09437.1"/>
    <property type="match status" value="1"/>
</dbReference>
<name>A0ABS7CUH5_9BACT</name>
<evidence type="ECO:0000256" key="6">
    <source>
        <dbReference type="ARBA" id="ARBA00023002"/>
    </source>
</evidence>
<keyword evidence="8" id="KW-0676">Redox-active center</keyword>
<evidence type="ECO:0000313" key="15">
    <source>
        <dbReference type="Proteomes" id="UP000813018"/>
    </source>
</evidence>
<comment type="catalytic activity">
    <reaction evidence="12">
        <text>a hydroperoxide + [thioredoxin]-dithiol = an alcohol + [thioredoxin]-disulfide + H2O</text>
        <dbReference type="Rhea" id="RHEA:62620"/>
        <dbReference type="Rhea" id="RHEA-COMP:10698"/>
        <dbReference type="Rhea" id="RHEA-COMP:10700"/>
        <dbReference type="ChEBI" id="CHEBI:15377"/>
        <dbReference type="ChEBI" id="CHEBI:29950"/>
        <dbReference type="ChEBI" id="CHEBI:30879"/>
        <dbReference type="ChEBI" id="CHEBI:35924"/>
        <dbReference type="ChEBI" id="CHEBI:50058"/>
        <dbReference type="EC" id="1.11.1.24"/>
    </reaction>
</comment>
<keyword evidence="4 14" id="KW-0575">Peroxidase</keyword>
<dbReference type="GO" id="GO:0140824">
    <property type="term" value="F:thioredoxin-dependent peroxiredoxin activity"/>
    <property type="evidence" value="ECO:0007669"/>
    <property type="project" value="UniProtKB-EC"/>
</dbReference>
<keyword evidence="6 14" id="KW-0560">Oxidoreductase</keyword>
<comment type="caution">
    <text evidence="14">The sequence shown here is derived from an EMBL/GenBank/DDBJ whole genome shotgun (WGS) entry which is preliminary data.</text>
</comment>
<dbReference type="InterPro" id="IPR024706">
    <property type="entry name" value="Peroxiredoxin_AhpC-typ"/>
</dbReference>
<comment type="similarity">
    <text evidence="10">Belongs to the peroxiredoxin family. BCP/PrxQ subfamily.</text>
</comment>
<dbReference type="PIRSF" id="PIRSF000239">
    <property type="entry name" value="AHPC"/>
    <property type="match status" value="1"/>
</dbReference>
<keyword evidence="15" id="KW-1185">Reference proteome</keyword>
<evidence type="ECO:0000256" key="10">
    <source>
        <dbReference type="ARBA" id="ARBA00038489"/>
    </source>
</evidence>
<evidence type="ECO:0000256" key="3">
    <source>
        <dbReference type="ARBA" id="ARBA00013017"/>
    </source>
</evidence>
<evidence type="ECO:0000256" key="7">
    <source>
        <dbReference type="ARBA" id="ARBA00023157"/>
    </source>
</evidence>
<dbReference type="EC" id="1.11.1.24" evidence="3"/>
<gene>
    <name evidence="14" type="primary">bcp</name>
    <name evidence="14" type="ORF">K0O23_10550</name>
</gene>
<evidence type="ECO:0000256" key="1">
    <source>
        <dbReference type="ARBA" id="ARBA00003330"/>
    </source>
</evidence>
<dbReference type="Proteomes" id="UP000813018">
    <property type="component" value="Unassembled WGS sequence"/>
</dbReference>
<dbReference type="Gene3D" id="3.40.30.10">
    <property type="entry name" value="Glutaredoxin"/>
    <property type="match status" value="1"/>
</dbReference>
<dbReference type="PROSITE" id="PS51352">
    <property type="entry name" value="THIOREDOXIN_2"/>
    <property type="match status" value="1"/>
</dbReference>
<keyword evidence="7" id="KW-1015">Disulfide bond</keyword>
<evidence type="ECO:0000256" key="11">
    <source>
        <dbReference type="ARBA" id="ARBA00042639"/>
    </source>
</evidence>
<accession>A0ABS7CUH5</accession>
<dbReference type="PANTHER" id="PTHR42801:SF4">
    <property type="entry name" value="AHPC_TSA FAMILY PROTEIN"/>
    <property type="match status" value="1"/>
</dbReference>
<reference evidence="14 15" key="1">
    <citation type="journal article" date="2016" name="Int. J. Syst. Evol. Microbiol.">
        <title>Pontibacter aydingkolensis sp. nov., isolated from soil of a salt lake.</title>
        <authorList>
            <person name="Osman G."/>
            <person name="Zhang T."/>
            <person name="Lou K."/>
            <person name="Gao Y."/>
            <person name="Chang W."/>
            <person name="Lin Q."/>
            <person name="Yang H.M."/>
            <person name="Huo X.D."/>
            <person name="Wang N."/>
        </authorList>
    </citation>
    <scope>NUCLEOTIDE SEQUENCE [LARGE SCALE GENOMIC DNA]</scope>
    <source>
        <strain evidence="14 15">KACC 19255</strain>
    </source>
</reference>
<dbReference type="EMBL" id="JAHYXK010000007">
    <property type="protein sequence ID" value="MBW7467509.1"/>
    <property type="molecule type" value="Genomic_DNA"/>
</dbReference>
<dbReference type="PANTHER" id="PTHR42801">
    <property type="entry name" value="THIOREDOXIN-DEPENDENT PEROXIDE REDUCTASE"/>
    <property type="match status" value="1"/>
</dbReference>
<evidence type="ECO:0000256" key="4">
    <source>
        <dbReference type="ARBA" id="ARBA00022559"/>
    </source>
</evidence>
<evidence type="ECO:0000256" key="5">
    <source>
        <dbReference type="ARBA" id="ARBA00022862"/>
    </source>
</evidence>
<dbReference type="InterPro" id="IPR036249">
    <property type="entry name" value="Thioredoxin-like_sf"/>
</dbReference>
<evidence type="ECO:0000313" key="14">
    <source>
        <dbReference type="EMBL" id="MBW7467509.1"/>
    </source>
</evidence>
<evidence type="ECO:0000259" key="13">
    <source>
        <dbReference type="PROSITE" id="PS51352"/>
    </source>
</evidence>
<comment type="subunit">
    <text evidence="2">Monomer.</text>
</comment>
<dbReference type="InterPro" id="IPR000866">
    <property type="entry name" value="AhpC/TSA"/>
</dbReference>
<evidence type="ECO:0000256" key="8">
    <source>
        <dbReference type="ARBA" id="ARBA00023284"/>
    </source>
</evidence>
<organism evidence="14 15">
    <name type="scientific">Pontibacter aydingkolensis</name>
    <dbReference type="NCBI Taxonomy" id="1911536"/>
    <lineage>
        <taxon>Bacteria</taxon>
        <taxon>Pseudomonadati</taxon>
        <taxon>Bacteroidota</taxon>
        <taxon>Cytophagia</taxon>
        <taxon>Cytophagales</taxon>
        <taxon>Hymenobacteraceae</taxon>
        <taxon>Pontibacter</taxon>
    </lineage>
</organism>
<dbReference type="Pfam" id="PF00578">
    <property type="entry name" value="AhpC-TSA"/>
    <property type="match status" value="1"/>
</dbReference>
<dbReference type="InterPro" id="IPR013766">
    <property type="entry name" value="Thioredoxin_domain"/>
</dbReference>
<evidence type="ECO:0000256" key="12">
    <source>
        <dbReference type="ARBA" id="ARBA00049091"/>
    </source>
</evidence>
<evidence type="ECO:0000256" key="9">
    <source>
        <dbReference type="ARBA" id="ARBA00032824"/>
    </source>
</evidence>
<evidence type="ECO:0000256" key="2">
    <source>
        <dbReference type="ARBA" id="ARBA00011245"/>
    </source>
</evidence>
<proteinExistence type="inferred from homology"/>